<reference evidence="1 2" key="1">
    <citation type="submission" date="2020-03" db="EMBL/GenBank/DDBJ databases">
        <title>Genomic Encyclopedia of Type Strains, Phase IV (KMG-IV): sequencing the most valuable type-strain genomes for metagenomic binning, comparative biology and taxonomic classification.</title>
        <authorList>
            <person name="Goeker M."/>
        </authorList>
    </citation>
    <scope>NUCLEOTIDE SEQUENCE [LARGE SCALE GENOMIC DNA]</scope>
    <source>
        <strain evidence="1 2">DSM 7225</strain>
    </source>
</reference>
<proteinExistence type="predicted"/>
<dbReference type="Proteomes" id="UP000531251">
    <property type="component" value="Unassembled WGS sequence"/>
</dbReference>
<keyword evidence="2" id="KW-1185">Reference proteome</keyword>
<protein>
    <submittedName>
        <fullName evidence="1">Uncharacterized protein</fullName>
    </submittedName>
</protein>
<dbReference type="EMBL" id="JAATJB010000002">
    <property type="protein sequence ID" value="NJB96597.1"/>
    <property type="molecule type" value="Genomic_DNA"/>
</dbReference>
<accession>A0A7X5XWX1</accession>
<comment type="caution">
    <text evidence="1">The sequence shown here is derived from an EMBL/GenBank/DDBJ whole genome shotgun (WGS) entry which is preliminary data.</text>
</comment>
<evidence type="ECO:0000313" key="1">
    <source>
        <dbReference type="EMBL" id="NJB96597.1"/>
    </source>
</evidence>
<gene>
    <name evidence="1" type="ORF">GGR89_000897</name>
</gene>
<dbReference type="AlphaFoldDB" id="A0A7X5XWX1"/>
<name>A0A7X5XWX1_9SPHN</name>
<organism evidence="1 2">
    <name type="scientific">Sphingomonas trueperi</name>
    <dbReference type="NCBI Taxonomy" id="53317"/>
    <lineage>
        <taxon>Bacteria</taxon>
        <taxon>Pseudomonadati</taxon>
        <taxon>Pseudomonadota</taxon>
        <taxon>Alphaproteobacteria</taxon>
        <taxon>Sphingomonadales</taxon>
        <taxon>Sphingomonadaceae</taxon>
        <taxon>Sphingomonas</taxon>
    </lineage>
</organism>
<evidence type="ECO:0000313" key="2">
    <source>
        <dbReference type="Proteomes" id="UP000531251"/>
    </source>
</evidence>
<sequence length="32" mass="3481">MGWDDPVKGGNPIMLSFLPLEGEDSGAWRFSA</sequence>